<gene>
    <name evidence="2" type="ORF">EVAR_8156_1</name>
</gene>
<feature type="coiled-coil region" evidence="1">
    <location>
        <begin position="61"/>
        <end position="152"/>
    </location>
</feature>
<protein>
    <submittedName>
        <fullName evidence="2">Uncharacterized protein</fullName>
    </submittedName>
</protein>
<keyword evidence="3" id="KW-1185">Reference proteome</keyword>
<evidence type="ECO:0000313" key="2">
    <source>
        <dbReference type="EMBL" id="GBP17093.1"/>
    </source>
</evidence>
<evidence type="ECO:0000256" key="1">
    <source>
        <dbReference type="SAM" id="Coils"/>
    </source>
</evidence>
<feature type="coiled-coil region" evidence="1">
    <location>
        <begin position="226"/>
        <end position="303"/>
    </location>
</feature>
<accession>A0A4C1TSV2</accession>
<feature type="coiled-coil region" evidence="1">
    <location>
        <begin position="2"/>
        <end position="36"/>
    </location>
</feature>
<sequence length="512" mass="59711">MLRIARARIATLERKLKEVRAEREVLRQKHHELEKFVSVPFKCRQRDLMSEASAKKTTNASKTEEMVVENLIRERNELESRLEELQERAQASERRTRAHLEEQRALCDVLQAKLAAKDRATEARVLELQTRVKELENTLDSVRSRSAQLLKIESQAADLIPPKEREPSEREVEMWIELQELQKALAYAEKTAQQYRDDKANLLQSLSDITHDKYDNSAEGKMTAELLEKEKKIIKLRKTVEEQKEREKVMQKTISAYEQQIMELRLEVNCLRSYNDCQKDMPFQDLQTEVIELQMKLMSLSRERKSLLSMSASRALKLERHERAAEQFVRLTRLRRELANLVAPRGTLRPRQFDDIAHNHVSHSLSELCISAAEQWSALQNACARVVLLEKTIMTQKEQLERESRVRTELDRHRERLQRELLEVKGLTKGHTHVPLLTGLTSQIQPPLQITIRIATYLELSHNSRLRGKTRIVVLQKKKFDLLASYSTTHETAAAVKFVTKALQWRKIGTRK</sequence>
<proteinExistence type="predicted"/>
<name>A0A4C1TSV2_EUMVA</name>
<dbReference type="EMBL" id="BGZK01000084">
    <property type="protein sequence ID" value="GBP17093.1"/>
    <property type="molecule type" value="Genomic_DNA"/>
</dbReference>
<reference evidence="2 3" key="1">
    <citation type="journal article" date="2019" name="Commun. Biol.">
        <title>The bagworm genome reveals a unique fibroin gene that provides high tensile strength.</title>
        <authorList>
            <person name="Kono N."/>
            <person name="Nakamura H."/>
            <person name="Ohtoshi R."/>
            <person name="Tomita M."/>
            <person name="Numata K."/>
            <person name="Arakawa K."/>
        </authorList>
    </citation>
    <scope>NUCLEOTIDE SEQUENCE [LARGE SCALE GENOMIC DNA]</scope>
</reference>
<keyword evidence="1" id="KW-0175">Coiled coil</keyword>
<dbReference type="OrthoDB" id="7456848at2759"/>
<comment type="caution">
    <text evidence="2">The sequence shown here is derived from an EMBL/GenBank/DDBJ whole genome shotgun (WGS) entry which is preliminary data.</text>
</comment>
<evidence type="ECO:0000313" key="3">
    <source>
        <dbReference type="Proteomes" id="UP000299102"/>
    </source>
</evidence>
<organism evidence="2 3">
    <name type="scientific">Eumeta variegata</name>
    <name type="common">Bagworm moth</name>
    <name type="synonym">Eumeta japonica</name>
    <dbReference type="NCBI Taxonomy" id="151549"/>
    <lineage>
        <taxon>Eukaryota</taxon>
        <taxon>Metazoa</taxon>
        <taxon>Ecdysozoa</taxon>
        <taxon>Arthropoda</taxon>
        <taxon>Hexapoda</taxon>
        <taxon>Insecta</taxon>
        <taxon>Pterygota</taxon>
        <taxon>Neoptera</taxon>
        <taxon>Endopterygota</taxon>
        <taxon>Lepidoptera</taxon>
        <taxon>Glossata</taxon>
        <taxon>Ditrysia</taxon>
        <taxon>Tineoidea</taxon>
        <taxon>Psychidae</taxon>
        <taxon>Oiketicinae</taxon>
        <taxon>Eumeta</taxon>
    </lineage>
</organism>
<dbReference type="AlphaFoldDB" id="A0A4C1TSV2"/>
<dbReference type="Proteomes" id="UP000299102">
    <property type="component" value="Unassembled WGS sequence"/>
</dbReference>